<dbReference type="PANTHER" id="PTHR46986:SF1">
    <property type="entry name" value="ENDORIBONUCLEASE YBEY, CHLOROPLASTIC"/>
    <property type="match status" value="1"/>
</dbReference>
<comment type="caution">
    <text evidence="8">The sequence shown here is derived from an EMBL/GenBank/DDBJ whole genome shotgun (WGS) entry which is preliminary data.</text>
</comment>
<dbReference type="GO" id="GO:0004222">
    <property type="term" value="F:metalloendopeptidase activity"/>
    <property type="evidence" value="ECO:0007669"/>
    <property type="project" value="InterPro"/>
</dbReference>
<dbReference type="NCBIfam" id="TIGR00043">
    <property type="entry name" value="rRNA maturation RNase YbeY"/>
    <property type="match status" value="1"/>
</dbReference>
<keyword evidence="3" id="KW-0540">Nuclease</keyword>
<dbReference type="PANTHER" id="PTHR46986">
    <property type="entry name" value="ENDORIBONUCLEASE YBEY, CHLOROPLASTIC"/>
    <property type="match status" value="1"/>
</dbReference>
<dbReference type="GO" id="GO:0046872">
    <property type="term" value="F:metal ion binding"/>
    <property type="evidence" value="ECO:0007669"/>
    <property type="project" value="UniProtKB-KW"/>
</dbReference>
<dbReference type="InterPro" id="IPR002036">
    <property type="entry name" value="YbeY"/>
</dbReference>
<dbReference type="EMBL" id="LSSL01000052">
    <property type="protein sequence ID" value="OLY85631.1"/>
    <property type="molecule type" value="Genomic_DNA"/>
</dbReference>
<comment type="cofactor">
    <cofactor evidence="1">
        <name>Zn(2+)</name>
        <dbReference type="ChEBI" id="CHEBI:29105"/>
    </cofactor>
</comment>
<reference evidence="8 9" key="1">
    <citation type="journal article" date="2016" name="Mol. Biol. Evol.">
        <title>Genome-Wide Survey of Gut Fungi (Harpellales) Reveals the First Horizontally Transferred Ubiquitin Gene from a Mosquito Host.</title>
        <authorList>
            <person name="Wang Y."/>
            <person name="White M.M."/>
            <person name="Kvist S."/>
            <person name="Moncalvo J.M."/>
        </authorList>
    </citation>
    <scope>NUCLEOTIDE SEQUENCE [LARGE SCALE GENOMIC DNA]</scope>
    <source>
        <strain evidence="8 9">ALG-7-W6</strain>
    </source>
</reference>
<keyword evidence="9" id="KW-1185">Reference proteome</keyword>
<keyword evidence="5" id="KW-0255">Endonuclease</keyword>
<name>A0A1R0H934_9FUNG</name>
<evidence type="ECO:0000256" key="4">
    <source>
        <dbReference type="ARBA" id="ARBA00022723"/>
    </source>
</evidence>
<evidence type="ECO:0000313" key="8">
    <source>
        <dbReference type="EMBL" id="OLY85631.1"/>
    </source>
</evidence>
<keyword evidence="7" id="KW-0862">Zinc</keyword>
<gene>
    <name evidence="8" type="ORF">AYI68_g166</name>
</gene>
<sequence length="142" mass="16463">MNRVINNQDLFWVPKRFLIYELKSIKKVVGFADWDVGLHLLNNQQIQLMNKQYRSKDKPTDVLSFPFNEISQPGKLSMISNDQVAIKDLGDIFLSLEYAISSARATNVNNYDWIRVLLVHSICHLLGYDHIKDSDYLIVSSF</sequence>
<dbReference type="PROSITE" id="PS01306">
    <property type="entry name" value="UPF0054"/>
    <property type="match status" value="1"/>
</dbReference>
<dbReference type="OrthoDB" id="27226at2759"/>
<organism evidence="8 9">
    <name type="scientific">Smittium mucronatum</name>
    <dbReference type="NCBI Taxonomy" id="133383"/>
    <lineage>
        <taxon>Eukaryota</taxon>
        <taxon>Fungi</taxon>
        <taxon>Fungi incertae sedis</taxon>
        <taxon>Zoopagomycota</taxon>
        <taxon>Kickxellomycotina</taxon>
        <taxon>Harpellomycetes</taxon>
        <taxon>Harpellales</taxon>
        <taxon>Legeriomycetaceae</taxon>
        <taxon>Smittium</taxon>
    </lineage>
</organism>
<dbReference type="AlphaFoldDB" id="A0A1R0H934"/>
<proteinExistence type="inferred from homology"/>
<evidence type="ECO:0000256" key="2">
    <source>
        <dbReference type="ARBA" id="ARBA00010875"/>
    </source>
</evidence>
<dbReference type="InterPro" id="IPR020549">
    <property type="entry name" value="YbeY_CS"/>
</dbReference>
<accession>A0A1R0H934</accession>
<dbReference type="Proteomes" id="UP000187455">
    <property type="component" value="Unassembled WGS sequence"/>
</dbReference>
<dbReference type="Pfam" id="PF02130">
    <property type="entry name" value="YbeY"/>
    <property type="match status" value="1"/>
</dbReference>
<dbReference type="HAMAP" id="MF_00009">
    <property type="entry name" value="Endoribonucl_YbeY"/>
    <property type="match status" value="1"/>
</dbReference>
<protein>
    <submittedName>
        <fullName evidence="8">Putative ribonuclease</fullName>
    </submittedName>
</protein>
<evidence type="ECO:0000256" key="1">
    <source>
        <dbReference type="ARBA" id="ARBA00001947"/>
    </source>
</evidence>
<dbReference type="SUPFAM" id="SSF55486">
    <property type="entry name" value="Metalloproteases ('zincins'), catalytic domain"/>
    <property type="match status" value="1"/>
</dbReference>
<dbReference type="STRING" id="133383.A0A1R0H934"/>
<keyword evidence="4" id="KW-0479">Metal-binding</keyword>
<evidence type="ECO:0000313" key="9">
    <source>
        <dbReference type="Proteomes" id="UP000187455"/>
    </source>
</evidence>
<dbReference type="GO" id="GO:0006364">
    <property type="term" value="P:rRNA processing"/>
    <property type="evidence" value="ECO:0007669"/>
    <property type="project" value="InterPro"/>
</dbReference>
<dbReference type="InterPro" id="IPR023091">
    <property type="entry name" value="MetalPrtase_cat_dom_sf_prd"/>
</dbReference>
<evidence type="ECO:0000256" key="6">
    <source>
        <dbReference type="ARBA" id="ARBA00022801"/>
    </source>
</evidence>
<evidence type="ECO:0000256" key="3">
    <source>
        <dbReference type="ARBA" id="ARBA00022722"/>
    </source>
</evidence>
<evidence type="ECO:0000256" key="7">
    <source>
        <dbReference type="ARBA" id="ARBA00022833"/>
    </source>
</evidence>
<dbReference type="Gene3D" id="3.40.390.30">
    <property type="entry name" value="Metalloproteases ('zincins'), catalytic domain"/>
    <property type="match status" value="1"/>
</dbReference>
<keyword evidence="6" id="KW-0378">Hydrolase</keyword>
<evidence type="ECO:0000256" key="5">
    <source>
        <dbReference type="ARBA" id="ARBA00022759"/>
    </source>
</evidence>
<dbReference type="GO" id="GO:0004519">
    <property type="term" value="F:endonuclease activity"/>
    <property type="evidence" value="ECO:0007669"/>
    <property type="project" value="UniProtKB-KW"/>
</dbReference>
<comment type="similarity">
    <text evidence="2">Belongs to the endoribonuclease YbeY family.</text>
</comment>